<comment type="caution">
    <text evidence="9">The sequence shown here is derived from an EMBL/GenBank/DDBJ whole genome shotgun (WGS) entry which is preliminary data.</text>
</comment>
<evidence type="ECO:0000256" key="5">
    <source>
        <dbReference type="ARBA" id="ARBA00022801"/>
    </source>
</evidence>
<dbReference type="Pfam" id="PF04389">
    <property type="entry name" value="Peptidase_M28"/>
    <property type="match status" value="1"/>
</dbReference>
<evidence type="ECO:0000256" key="4">
    <source>
        <dbReference type="ARBA" id="ARBA00022729"/>
    </source>
</evidence>
<dbReference type="Gene3D" id="3.40.630.10">
    <property type="entry name" value="Zn peptidases"/>
    <property type="match status" value="1"/>
</dbReference>
<evidence type="ECO:0000256" key="6">
    <source>
        <dbReference type="ARBA" id="ARBA00022833"/>
    </source>
</evidence>
<evidence type="ECO:0000256" key="7">
    <source>
        <dbReference type="SAM" id="SignalP"/>
    </source>
</evidence>
<feature type="chain" id="PRO_5046002509" evidence="7">
    <location>
        <begin position="45"/>
        <end position="444"/>
    </location>
</feature>
<dbReference type="EMBL" id="JBBUTG010000002">
    <property type="protein sequence ID" value="MEK8030244.1"/>
    <property type="molecule type" value="Genomic_DNA"/>
</dbReference>
<keyword evidence="5" id="KW-0378">Hydrolase</keyword>
<dbReference type="PANTHER" id="PTHR12147:SF56">
    <property type="entry name" value="AMINOPEPTIDASE YDR415C-RELATED"/>
    <property type="match status" value="1"/>
</dbReference>
<dbReference type="Proteomes" id="UP001371218">
    <property type="component" value="Unassembled WGS sequence"/>
</dbReference>
<reference evidence="9 10" key="1">
    <citation type="submission" date="2024-04" db="EMBL/GenBank/DDBJ databases">
        <title>Novel species of the genus Ideonella isolated from streams.</title>
        <authorList>
            <person name="Lu H."/>
        </authorList>
    </citation>
    <scope>NUCLEOTIDE SEQUENCE [LARGE SCALE GENOMIC DNA]</scope>
    <source>
        <strain evidence="9 10">DXS29W</strain>
    </source>
</reference>
<feature type="signal peptide" evidence="7">
    <location>
        <begin position="1"/>
        <end position="44"/>
    </location>
</feature>
<keyword evidence="1" id="KW-0031">Aminopeptidase</keyword>
<evidence type="ECO:0000256" key="1">
    <source>
        <dbReference type="ARBA" id="ARBA00022438"/>
    </source>
</evidence>
<organism evidence="9 10">
    <name type="scientific">Ideonella lacteola</name>
    <dbReference type="NCBI Taxonomy" id="2984193"/>
    <lineage>
        <taxon>Bacteria</taxon>
        <taxon>Pseudomonadati</taxon>
        <taxon>Pseudomonadota</taxon>
        <taxon>Betaproteobacteria</taxon>
        <taxon>Burkholderiales</taxon>
        <taxon>Sphaerotilaceae</taxon>
        <taxon>Ideonella</taxon>
    </lineage>
</organism>
<proteinExistence type="predicted"/>
<evidence type="ECO:0000256" key="2">
    <source>
        <dbReference type="ARBA" id="ARBA00022670"/>
    </source>
</evidence>
<evidence type="ECO:0000259" key="8">
    <source>
        <dbReference type="Pfam" id="PF04389"/>
    </source>
</evidence>
<keyword evidence="6" id="KW-0862">Zinc</keyword>
<dbReference type="SUPFAM" id="SSF53187">
    <property type="entry name" value="Zn-dependent exopeptidases"/>
    <property type="match status" value="1"/>
</dbReference>
<keyword evidence="10" id="KW-1185">Reference proteome</keyword>
<evidence type="ECO:0000313" key="9">
    <source>
        <dbReference type="EMBL" id="MEK8030244.1"/>
    </source>
</evidence>
<protein>
    <submittedName>
        <fullName evidence="9">M20/M25/M40 family metallo-hydrolase</fullName>
    </submittedName>
</protein>
<feature type="domain" description="Peptidase M28" evidence="8">
    <location>
        <begin position="226"/>
        <end position="425"/>
    </location>
</feature>
<dbReference type="InterPro" id="IPR045175">
    <property type="entry name" value="M28_fam"/>
</dbReference>
<evidence type="ECO:0000313" key="10">
    <source>
        <dbReference type="Proteomes" id="UP001371218"/>
    </source>
</evidence>
<keyword evidence="2" id="KW-0645">Protease</keyword>
<name>A0ABU9BKF4_9BURK</name>
<dbReference type="InterPro" id="IPR007484">
    <property type="entry name" value="Peptidase_M28"/>
</dbReference>
<keyword evidence="4 7" id="KW-0732">Signal</keyword>
<sequence length="444" mass="47880">MTTAARRPADAAYRSIRPLHHLRPVHRLAAAAALLLSGAAATHAAPVWVSMDEAAFQVLQAQRIAHTEVERHALPASTERLSRPGHEALVILQAEEDDLARLSLAAHQALHRCGGFMVHESRQEARQAVAAADRHLRQGRMATQATVPDYRLNDQSKVNPLLPQLKESEILATISKLQSYTNRYYRHNVGARASNELADSWRALAPGRTDVTVSQFNHPNFVQKSVILEIRGTVAPEEIIVIGGHLDSITPQAVLRPGGRAPGADDDASGIATLQEVMRVLLQSGYKPERTIQFIGYAGEEAGLLGSKDIAKAYAAQGRNVMGALQLDMTDYKGSSSDITLITDYTNAPQDDFVAALAAGYLPELKVVRDVCGYACSDHASWTANGYAASFPFEAAFGEDNPRIHTTKDTLSQIGNSAAHALKFARLALAYAVELGSDHGPAAP</sequence>
<dbReference type="PANTHER" id="PTHR12147">
    <property type="entry name" value="METALLOPEPTIDASE M28 FAMILY MEMBER"/>
    <property type="match status" value="1"/>
</dbReference>
<dbReference type="InterPro" id="IPR012189">
    <property type="entry name" value="Pept_M28E_Ap1"/>
</dbReference>
<evidence type="ECO:0000256" key="3">
    <source>
        <dbReference type="ARBA" id="ARBA00022723"/>
    </source>
</evidence>
<dbReference type="PIRSF" id="PIRSF036685">
    <property type="entry name" value="BacLeuNPeptidase"/>
    <property type="match status" value="1"/>
</dbReference>
<accession>A0ABU9BKF4</accession>
<dbReference type="RefSeq" id="WP_341424592.1">
    <property type="nucleotide sequence ID" value="NZ_JBBUTG010000002.1"/>
</dbReference>
<gene>
    <name evidence="9" type="ORF">AACH06_05355</name>
</gene>
<keyword evidence="3" id="KW-0479">Metal-binding</keyword>